<dbReference type="KEGG" id="aagg:ETAA8_69970"/>
<protein>
    <recommendedName>
        <fullName evidence="3">Sulfatase</fullName>
    </recommendedName>
</protein>
<evidence type="ECO:0000313" key="2">
    <source>
        <dbReference type="Proteomes" id="UP000315017"/>
    </source>
</evidence>
<dbReference type="InterPro" id="IPR017850">
    <property type="entry name" value="Alkaline_phosphatase_core_sf"/>
</dbReference>
<name>A0A517YNP5_9BACT</name>
<dbReference type="EMBL" id="CP036274">
    <property type="protein sequence ID" value="QDU31837.1"/>
    <property type="molecule type" value="Genomic_DNA"/>
</dbReference>
<dbReference type="Proteomes" id="UP000315017">
    <property type="component" value="Chromosome"/>
</dbReference>
<accession>A0A517YNP5</accession>
<dbReference type="PANTHER" id="PTHR43737">
    <property type="entry name" value="BLL7424 PROTEIN"/>
    <property type="match status" value="1"/>
</dbReference>
<evidence type="ECO:0000313" key="1">
    <source>
        <dbReference type="EMBL" id="QDU31837.1"/>
    </source>
</evidence>
<organism evidence="1 2">
    <name type="scientific">Anatilimnocola aggregata</name>
    <dbReference type="NCBI Taxonomy" id="2528021"/>
    <lineage>
        <taxon>Bacteria</taxon>
        <taxon>Pseudomonadati</taxon>
        <taxon>Planctomycetota</taxon>
        <taxon>Planctomycetia</taxon>
        <taxon>Pirellulales</taxon>
        <taxon>Pirellulaceae</taxon>
        <taxon>Anatilimnocola</taxon>
    </lineage>
</organism>
<dbReference type="RefSeq" id="WP_145099647.1">
    <property type="nucleotide sequence ID" value="NZ_CP036274.1"/>
</dbReference>
<dbReference type="PANTHER" id="PTHR43737:SF1">
    <property type="entry name" value="DUF1501 DOMAIN-CONTAINING PROTEIN"/>
    <property type="match status" value="1"/>
</dbReference>
<dbReference type="Gene3D" id="3.40.720.10">
    <property type="entry name" value="Alkaline Phosphatase, subunit A"/>
    <property type="match status" value="1"/>
</dbReference>
<dbReference type="Pfam" id="PF07394">
    <property type="entry name" value="DUF1501"/>
    <property type="match status" value="1"/>
</dbReference>
<dbReference type="AlphaFoldDB" id="A0A517YNP5"/>
<sequence>MDPQEAAFLSARRKFMTSTASGLGLAALTSLLQRDGLLAAEGEKPDEVNPLAPKQPHHAPKAKSCIFILPEGAPSHLDLFDQKPKLQELHGQQLPASLTEKVRFAFIKKETAVLWGSRRKFTKHGNCGMELSDFLPHLGKCADDIQLIRSMHTDAFNHHPAQLMLMSGVPRFGRPSIGSWLTYGLGSESENLPGYVVLTAGRGGSGGVSNWSSGFLPSTYQGVLFRGQGDPVLNLGNPPGITREMQDRGLESLGNLNRRHLQEVHDPEIESRIASYELAFRMQSAAPELVDLSQETQATLDRYGCDRPEPSKTNYRGGGPNVYKTFARNCLLARRLVERGVRFVTLVHASWDHHSNLDEELGYNAGMADQPLAALVQDLKERGLLDSTLLVFAGEFGRTPLAENRGGKLPEKVGRDHHPSAFSVWLTGGGFKPGLTYGATDDIGWSVVENPVHINDFHATILHQFGFDHRKLALPFKGLNVRLTDQGGKVVKDLLS</sequence>
<dbReference type="InterPro" id="IPR010869">
    <property type="entry name" value="DUF1501"/>
</dbReference>
<reference evidence="1 2" key="1">
    <citation type="submission" date="2019-02" db="EMBL/GenBank/DDBJ databases">
        <title>Deep-cultivation of Planctomycetes and their phenomic and genomic characterization uncovers novel biology.</title>
        <authorList>
            <person name="Wiegand S."/>
            <person name="Jogler M."/>
            <person name="Boedeker C."/>
            <person name="Pinto D."/>
            <person name="Vollmers J."/>
            <person name="Rivas-Marin E."/>
            <person name="Kohn T."/>
            <person name="Peeters S.H."/>
            <person name="Heuer A."/>
            <person name="Rast P."/>
            <person name="Oberbeckmann S."/>
            <person name="Bunk B."/>
            <person name="Jeske O."/>
            <person name="Meyerdierks A."/>
            <person name="Storesund J.E."/>
            <person name="Kallscheuer N."/>
            <person name="Luecker S."/>
            <person name="Lage O.M."/>
            <person name="Pohl T."/>
            <person name="Merkel B.J."/>
            <person name="Hornburger P."/>
            <person name="Mueller R.-W."/>
            <person name="Bruemmer F."/>
            <person name="Labrenz M."/>
            <person name="Spormann A.M."/>
            <person name="Op den Camp H."/>
            <person name="Overmann J."/>
            <person name="Amann R."/>
            <person name="Jetten M.S.M."/>
            <person name="Mascher T."/>
            <person name="Medema M.H."/>
            <person name="Devos D.P."/>
            <person name="Kaster A.-K."/>
            <person name="Ovreas L."/>
            <person name="Rohde M."/>
            <person name="Galperin M.Y."/>
            <person name="Jogler C."/>
        </authorList>
    </citation>
    <scope>NUCLEOTIDE SEQUENCE [LARGE SCALE GENOMIC DNA]</scope>
    <source>
        <strain evidence="1 2">ETA_A8</strain>
    </source>
</reference>
<proteinExistence type="predicted"/>
<keyword evidence="2" id="KW-1185">Reference proteome</keyword>
<dbReference type="OrthoDB" id="127333at2"/>
<gene>
    <name evidence="1" type="ORF">ETAA8_69970</name>
</gene>
<dbReference type="SUPFAM" id="SSF53649">
    <property type="entry name" value="Alkaline phosphatase-like"/>
    <property type="match status" value="1"/>
</dbReference>
<evidence type="ECO:0008006" key="3">
    <source>
        <dbReference type="Google" id="ProtNLM"/>
    </source>
</evidence>